<dbReference type="RefSeq" id="WP_067398651.1">
    <property type="nucleotide sequence ID" value="NZ_LZEY01000001.1"/>
</dbReference>
<gene>
    <name evidence="1" type="ORF">AYY18_02415</name>
</gene>
<reference evidence="2" key="1">
    <citation type="submission" date="2016-06" db="EMBL/GenBank/DDBJ databases">
        <authorList>
            <person name="Butler K."/>
        </authorList>
    </citation>
    <scope>NUCLEOTIDE SEQUENCE [LARGE SCALE GENOMIC DNA]</scope>
    <source>
        <strain evidence="2">GCSL-Mp20</strain>
    </source>
</reference>
<accession>A0A1B8HV44</accession>
<evidence type="ECO:0000313" key="2">
    <source>
        <dbReference type="Proteomes" id="UP000092377"/>
    </source>
</evidence>
<dbReference type="EMBL" id="LZEY01000001">
    <property type="protein sequence ID" value="OBU13598.1"/>
    <property type="molecule type" value="Genomic_DNA"/>
</dbReference>
<comment type="caution">
    <text evidence="1">The sequence shown here is derived from an EMBL/GenBank/DDBJ whole genome shotgun (WGS) entry which is preliminary data.</text>
</comment>
<proteinExistence type="predicted"/>
<dbReference type="SUPFAM" id="SSF160631">
    <property type="entry name" value="SMI1/KNR4-like"/>
    <property type="match status" value="1"/>
</dbReference>
<dbReference type="Proteomes" id="UP000092377">
    <property type="component" value="Unassembled WGS sequence"/>
</dbReference>
<organism evidence="1 2">
    <name type="scientific">Morganella psychrotolerans</name>
    <dbReference type="NCBI Taxonomy" id="368603"/>
    <lineage>
        <taxon>Bacteria</taxon>
        <taxon>Pseudomonadati</taxon>
        <taxon>Pseudomonadota</taxon>
        <taxon>Gammaproteobacteria</taxon>
        <taxon>Enterobacterales</taxon>
        <taxon>Morganellaceae</taxon>
        <taxon>Morganella</taxon>
    </lineage>
</organism>
<dbReference type="OrthoDB" id="9805586at2"/>
<protein>
    <recommendedName>
        <fullName evidence="3">SMI1/KNR4 family protein</fullName>
    </recommendedName>
</protein>
<dbReference type="AlphaFoldDB" id="A0A1B8HV44"/>
<keyword evidence="2" id="KW-1185">Reference proteome</keyword>
<evidence type="ECO:0008006" key="3">
    <source>
        <dbReference type="Google" id="ProtNLM"/>
    </source>
</evidence>
<name>A0A1B8HV44_9GAMM</name>
<sequence length="184" mass="20926">MTAEQFHQQIWEILEELDSEYFQVVAAPAPDEETVSAINTLAGFPVPEEYAAFCQRTNGLCVMAREEFWPEAEVYSVGPAWTFWRGVVLLGMDTEELPEWARITSVYQQLMDYEVTDIIPLMKIIGDGNVVWGIDETGTMVEVSAGEVTPLAENFTDCYAEQIRELAVRQKDMMKLIADREKTE</sequence>
<dbReference type="InterPro" id="IPR037883">
    <property type="entry name" value="Knr4/Smi1-like_sf"/>
</dbReference>
<evidence type="ECO:0000313" key="1">
    <source>
        <dbReference type="EMBL" id="OBU13598.1"/>
    </source>
</evidence>